<organism evidence="8 9">
    <name type="scientific">Ramularia collo-cygni</name>
    <dbReference type="NCBI Taxonomy" id="112498"/>
    <lineage>
        <taxon>Eukaryota</taxon>
        <taxon>Fungi</taxon>
        <taxon>Dikarya</taxon>
        <taxon>Ascomycota</taxon>
        <taxon>Pezizomycotina</taxon>
        <taxon>Dothideomycetes</taxon>
        <taxon>Dothideomycetidae</taxon>
        <taxon>Mycosphaerellales</taxon>
        <taxon>Mycosphaerellaceae</taxon>
        <taxon>Ramularia</taxon>
    </lineage>
</organism>
<proteinExistence type="predicted"/>
<gene>
    <name evidence="8" type="ORF">RCC_10991</name>
</gene>
<dbReference type="OrthoDB" id="310217at2759"/>
<evidence type="ECO:0000313" key="9">
    <source>
        <dbReference type="Proteomes" id="UP000225277"/>
    </source>
</evidence>
<dbReference type="GeneID" id="35606025"/>
<dbReference type="GO" id="GO:0004674">
    <property type="term" value="F:protein serine/threonine kinase activity"/>
    <property type="evidence" value="ECO:0007669"/>
    <property type="project" value="UniProtKB-EC"/>
</dbReference>
<evidence type="ECO:0000313" key="8">
    <source>
        <dbReference type="EMBL" id="CZT25262.1"/>
    </source>
</evidence>
<dbReference type="Gene3D" id="1.10.510.10">
    <property type="entry name" value="Transferase(Phosphotransferase) domain 1"/>
    <property type="match status" value="1"/>
</dbReference>
<dbReference type="GO" id="GO:0005634">
    <property type="term" value="C:nucleus"/>
    <property type="evidence" value="ECO:0007669"/>
    <property type="project" value="TreeGrafter"/>
</dbReference>
<reference evidence="8 9" key="1">
    <citation type="submission" date="2016-03" db="EMBL/GenBank/DDBJ databases">
        <authorList>
            <person name="Ploux O."/>
        </authorList>
    </citation>
    <scope>NUCLEOTIDE SEQUENCE [LARGE SCALE GENOMIC DNA]</scope>
    <source>
        <strain evidence="8 9">URUG2</strain>
    </source>
</reference>
<dbReference type="PANTHER" id="PTHR43671">
    <property type="entry name" value="SERINE/THREONINE-PROTEIN KINASE NEK"/>
    <property type="match status" value="1"/>
</dbReference>
<dbReference type="SUPFAM" id="SSF56112">
    <property type="entry name" value="Protein kinase-like (PK-like)"/>
    <property type="match status" value="1"/>
</dbReference>
<keyword evidence="9" id="KW-1185">Reference proteome</keyword>
<accession>A0A2D3VIM2</accession>
<evidence type="ECO:0000256" key="1">
    <source>
        <dbReference type="ARBA" id="ARBA00012513"/>
    </source>
</evidence>
<dbReference type="PROSITE" id="PS50011">
    <property type="entry name" value="PROTEIN_KINASE_DOM"/>
    <property type="match status" value="1"/>
</dbReference>
<dbReference type="InterPro" id="IPR000719">
    <property type="entry name" value="Prot_kinase_dom"/>
</dbReference>
<evidence type="ECO:0000256" key="6">
    <source>
        <dbReference type="SAM" id="MobiDB-lite"/>
    </source>
</evidence>
<dbReference type="SMART" id="SM00220">
    <property type="entry name" value="S_TKc"/>
    <property type="match status" value="1"/>
</dbReference>
<keyword evidence="3" id="KW-0547">Nucleotide-binding</keyword>
<dbReference type="Pfam" id="PF00069">
    <property type="entry name" value="Pkinase"/>
    <property type="match status" value="1"/>
</dbReference>
<dbReference type="PANTHER" id="PTHR43671:SF13">
    <property type="entry name" value="SERINE_THREONINE-PROTEIN KINASE NEK2"/>
    <property type="match status" value="1"/>
</dbReference>
<evidence type="ECO:0000256" key="2">
    <source>
        <dbReference type="ARBA" id="ARBA00022679"/>
    </source>
</evidence>
<dbReference type="PROSITE" id="PS00108">
    <property type="entry name" value="PROTEIN_KINASE_ST"/>
    <property type="match status" value="1"/>
</dbReference>
<dbReference type="GO" id="GO:0005524">
    <property type="term" value="F:ATP binding"/>
    <property type="evidence" value="ECO:0007669"/>
    <property type="project" value="UniProtKB-KW"/>
</dbReference>
<dbReference type="EMBL" id="FJUY01000026">
    <property type="protein sequence ID" value="CZT25262.1"/>
    <property type="molecule type" value="Genomic_DNA"/>
</dbReference>
<evidence type="ECO:0000256" key="3">
    <source>
        <dbReference type="ARBA" id="ARBA00022741"/>
    </source>
</evidence>
<dbReference type="Proteomes" id="UP000225277">
    <property type="component" value="Unassembled WGS sequence"/>
</dbReference>
<evidence type="ECO:0000259" key="7">
    <source>
        <dbReference type="PROSITE" id="PS50011"/>
    </source>
</evidence>
<keyword evidence="5" id="KW-0067">ATP-binding</keyword>
<feature type="domain" description="Protein kinase" evidence="7">
    <location>
        <begin position="159"/>
        <end position="465"/>
    </location>
</feature>
<dbReference type="AlphaFoldDB" id="A0A2D3VIM2"/>
<dbReference type="EC" id="2.7.11.1" evidence="1"/>
<sequence>MATAVDAYIDLEVRAWAHTKNGRMKGVHGIRTRSRNLWNRLLVAERNALTPTIDALRTALDNAGTPAFDVPPPPDVTDNNAVAAYSTAVTALSVARTEFIQAINNYLTLRAPYPKADFAEAWLDSLRIDQERNRTAEAAERARIVGGDRIASGTLSSRWTAVGPAGTGGNRKSIITYIKTVAGLVVDRVVVKDERDMFDFASVWDSATIIGRNLPTEITTMLRVRSRIGSQNIVKLRNWRVDDATAHESGRHQSFRIYLECCGFGTLTEVERPVPEPFIWKLFEDLVNACVILDRGDVDPGGASWDPIVHRDMKLDNIFLSDPGKSFCWYPTAKLGDFGPAMFVLPNDRRTVAQLSHVEVGTPQSRPPEQLNSTLAGSAGVWPMSTQSNVWGIGFLMWRLIQRRQAGCEREDETGFRDDRRTPDDFNDEARAEFSPDLLTLIMDCVQYLPINRPTLYDVQRRVRLGIEAHTQGLQNAAEDDAVWADDLLPIYADENENWAVTGIQTGGRQEDLGGSAGLIMTFPPLSSSSEDEG</sequence>
<dbReference type="STRING" id="112498.A0A2D3VIM2"/>
<name>A0A2D3VIM2_9PEZI</name>
<dbReference type="InterPro" id="IPR008271">
    <property type="entry name" value="Ser/Thr_kinase_AS"/>
</dbReference>
<protein>
    <recommendedName>
        <fullName evidence="1">non-specific serine/threonine protein kinase</fullName>
        <ecNumber evidence="1">2.7.11.1</ecNumber>
    </recommendedName>
</protein>
<evidence type="ECO:0000256" key="4">
    <source>
        <dbReference type="ARBA" id="ARBA00022777"/>
    </source>
</evidence>
<dbReference type="InterPro" id="IPR050660">
    <property type="entry name" value="NEK_Ser/Thr_kinase"/>
</dbReference>
<feature type="region of interest" description="Disordered" evidence="6">
    <location>
        <begin position="409"/>
        <end position="428"/>
    </location>
</feature>
<evidence type="ECO:0000256" key="5">
    <source>
        <dbReference type="ARBA" id="ARBA00022840"/>
    </source>
</evidence>
<dbReference type="InterPro" id="IPR011009">
    <property type="entry name" value="Kinase-like_dom_sf"/>
</dbReference>
<keyword evidence="2" id="KW-0808">Transferase</keyword>
<keyword evidence="4" id="KW-0418">Kinase</keyword>
<dbReference type="RefSeq" id="XP_023631985.1">
    <property type="nucleotide sequence ID" value="XM_023776217.1"/>
</dbReference>
<dbReference type="GO" id="GO:0007059">
    <property type="term" value="P:chromosome segregation"/>
    <property type="evidence" value="ECO:0007669"/>
    <property type="project" value="TreeGrafter"/>
</dbReference>
<dbReference type="GO" id="GO:0005737">
    <property type="term" value="C:cytoplasm"/>
    <property type="evidence" value="ECO:0007669"/>
    <property type="project" value="TreeGrafter"/>
</dbReference>